<dbReference type="InterPro" id="IPR029016">
    <property type="entry name" value="GAF-like_dom_sf"/>
</dbReference>
<dbReference type="RefSeq" id="WP_165096265.1">
    <property type="nucleotide sequence ID" value="NZ_CP049056.1"/>
</dbReference>
<organism evidence="6 7">
    <name type="scientific">Pikeienuella piscinae</name>
    <dbReference type="NCBI Taxonomy" id="2748098"/>
    <lineage>
        <taxon>Bacteria</taxon>
        <taxon>Pseudomonadati</taxon>
        <taxon>Pseudomonadota</taxon>
        <taxon>Alphaproteobacteria</taxon>
        <taxon>Rhodobacterales</taxon>
        <taxon>Paracoccaceae</taxon>
        <taxon>Pikeienuella</taxon>
    </lineage>
</organism>
<dbReference type="InterPro" id="IPR036390">
    <property type="entry name" value="WH_DNA-bd_sf"/>
</dbReference>
<evidence type="ECO:0000259" key="4">
    <source>
        <dbReference type="PROSITE" id="PS51077"/>
    </source>
</evidence>
<dbReference type="Gene3D" id="1.10.10.10">
    <property type="entry name" value="Winged helix-like DNA-binding domain superfamily/Winged helix DNA-binding domain"/>
    <property type="match status" value="1"/>
</dbReference>
<sequence length="264" mass="28305">MPSYKPVNALLRGLEVLRCVSRMGLATVRALHEETGVDKATIVRMLETLIHAGYVRRDKDEGGYRVAGLVLELSLGFDRLRVAADLAAPVLARFRAEIGWPSDFALRDGDAMIVAETSREPGPMFLNRRPGFRAPILPTSIGRAYLASCPAEERAEIVARLRARPEGGPSDAAIAALLRQVRRAGCAEMDEAYSQAEYAGLTSALAVPVMGGNGRAHGALNVMYLRNAMSADRARRELPPRLRAAASELAAAFRDGGLPAGGEG</sequence>
<accession>A0A7L5BW21</accession>
<evidence type="ECO:0000313" key="6">
    <source>
        <dbReference type="EMBL" id="QIE55038.1"/>
    </source>
</evidence>
<dbReference type="PANTHER" id="PTHR30136">
    <property type="entry name" value="HELIX-TURN-HELIX TRANSCRIPTIONAL REGULATOR, ICLR FAMILY"/>
    <property type="match status" value="1"/>
</dbReference>
<evidence type="ECO:0000256" key="3">
    <source>
        <dbReference type="ARBA" id="ARBA00023163"/>
    </source>
</evidence>
<keyword evidence="7" id="KW-1185">Reference proteome</keyword>
<dbReference type="Pfam" id="PF01614">
    <property type="entry name" value="IclR_C"/>
    <property type="match status" value="1"/>
</dbReference>
<dbReference type="GO" id="GO:0045892">
    <property type="term" value="P:negative regulation of DNA-templated transcription"/>
    <property type="evidence" value="ECO:0007669"/>
    <property type="project" value="TreeGrafter"/>
</dbReference>
<dbReference type="EMBL" id="CP049056">
    <property type="protein sequence ID" value="QIE55038.1"/>
    <property type="molecule type" value="Genomic_DNA"/>
</dbReference>
<dbReference type="GO" id="GO:0003700">
    <property type="term" value="F:DNA-binding transcription factor activity"/>
    <property type="evidence" value="ECO:0007669"/>
    <property type="project" value="TreeGrafter"/>
</dbReference>
<evidence type="ECO:0000259" key="5">
    <source>
        <dbReference type="PROSITE" id="PS51078"/>
    </source>
</evidence>
<dbReference type="SMART" id="SM00346">
    <property type="entry name" value="HTH_ICLR"/>
    <property type="match status" value="1"/>
</dbReference>
<evidence type="ECO:0000256" key="2">
    <source>
        <dbReference type="ARBA" id="ARBA00023125"/>
    </source>
</evidence>
<evidence type="ECO:0000256" key="1">
    <source>
        <dbReference type="ARBA" id="ARBA00023015"/>
    </source>
</evidence>
<dbReference type="InterPro" id="IPR036388">
    <property type="entry name" value="WH-like_DNA-bd_sf"/>
</dbReference>
<gene>
    <name evidence="6" type="ORF">G5B40_05960</name>
</gene>
<keyword evidence="2" id="KW-0238">DNA-binding</keyword>
<dbReference type="PROSITE" id="PS51077">
    <property type="entry name" value="HTH_ICLR"/>
    <property type="match status" value="1"/>
</dbReference>
<feature type="domain" description="IclR-ED" evidence="5">
    <location>
        <begin position="69"/>
        <end position="255"/>
    </location>
</feature>
<name>A0A7L5BW21_9RHOB</name>
<dbReference type="Gene3D" id="3.30.450.40">
    <property type="match status" value="1"/>
</dbReference>
<protein>
    <submittedName>
        <fullName evidence="6">Helix-turn-helix domain-containing protein</fullName>
    </submittedName>
</protein>
<reference evidence="6 7" key="1">
    <citation type="submission" date="2020-02" db="EMBL/GenBank/DDBJ databases">
        <title>complete genome sequence of Rhodobacteraceae bacterium.</title>
        <authorList>
            <person name="Park J."/>
            <person name="Kim Y.-S."/>
            <person name="Kim K.-H."/>
        </authorList>
    </citation>
    <scope>NUCLEOTIDE SEQUENCE [LARGE SCALE GENOMIC DNA]</scope>
    <source>
        <strain evidence="6 7">RR4-56</strain>
    </source>
</reference>
<dbReference type="KEGG" id="hdh:G5B40_05960"/>
<dbReference type="SUPFAM" id="SSF55781">
    <property type="entry name" value="GAF domain-like"/>
    <property type="match status" value="1"/>
</dbReference>
<dbReference type="SUPFAM" id="SSF46785">
    <property type="entry name" value="Winged helix' DNA-binding domain"/>
    <property type="match status" value="1"/>
</dbReference>
<dbReference type="PANTHER" id="PTHR30136:SF23">
    <property type="entry name" value="DNA-BINDING TRANSCRIPTIONAL ACTIVATOR MHPR"/>
    <property type="match status" value="1"/>
</dbReference>
<evidence type="ECO:0000313" key="7">
    <source>
        <dbReference type="Proteomes" id="UP000503336"/>
    </source>
</evidence>
<proteinExistence type="predicted"/>
<feature type="domain" description="HTH iclR-type" evidence="4">
    <location>
        <begin position="7"/>
        <end position="68"/>
    </location>
</feature>
<dbReference type="Proteomes" id="UP000503336">
    <property type="component" value="Chromosome"/>
</dbReference>
<dbReference type="Pfam" id="PF09339">
    <property type="entry name" value="HTH_IclR"/>
    <property type="match status" value="1"/>
</dbReference>
<dbReference type="PROSITE" id="PS51078">
    <property type="entry name" value="ICLR_ED"/>
    <property type="match status" value="1"/>
</dbReference>
<dbReference type="InterPro" id="IPR050707">
    <property type="entry name" value="HTH_MetabolicPath_Reg"/>
</dbReference>
<dbReference type="InterPro" id="IPR014757">
    <property type="entry name" value="Tscrpt_reg_IclR_C"/>
</dbReference>
<keyword evidence="3" id="KW-0804">Transcription</keyword>
<dbReference type="GO" id="GO:0003677">
    <property type="term" value="F:DNA binding"/>
    <property type="evidence" value="ECO:0007669"/>
    <property type="project" value="UniProtKB-KW"/>
</dbReference>
<keyword evidence="1" id="KW-0805">Transcription regulation</keyword>
<dbReference type="AlphaFoldDB" id="A0A7L5BW21"/>
<dbReference type="InterPro" id="IPR005471">
    <property type="entry name" value="Tscrpt_reg_IclR_N"/>
</dbReference>